<keyword evidence="1 6" id="KW-0853">WD repeat</keyword>
<evidence type="ECO:0000256" key="2">
    <source>
        <dbReference type="ARBA" id="ARBA00022737"/>
    </source>
</evidence>
<feature type="compositionally biased region" description="Basic and acidic residues" evidence="7">
    <location>
        <begin position="550"/>
        <end position="563"/>
    </location>
</feature>
<dbReference type="Gene3D" id="2.130.10.10">
    <property type="entry name" value="YVTN repeat-like/Quinoprotein amine dehydrogenase"/>
    <property type="match status" value="1"/>
</dbReference>
<comment type="caution">
    <text evidence="8">The sequence shown here is derived from an EMBL/GenBank/DDBJ whole genome shotgun (WGS) entry which is preliminary data.</text>
</comment>
<feature type="compositionally biased region" description="Polar residues" evidence="7">
    <location>
        <begin position="564"/>
        <end position="574"/>
    </location>
</feature>
<gene>
    <name evidence="8" type="ORF">SLS59_005992</name>
</gene>
<protein>
    <recommendedName>
        <fullName evidence="4">Mitochondrial division protein 1</fullName>
    </recommendedName>
</protein>
<dbReference type="EMBL" id="JAKIXB020000018">
    <property type="protein sequence ID" value="KAL1600365.1"/>
    <property type="molecule type" value="Genomic_DNA"/>
</dbReference>
<evidence type="ECO:0000256" key="4">
    <source>
        <dbReference type="ARBA" id="ARBA00039789"/>
    </source>
</evidence>
<comment type="function">
    <text evidence="5">Involved in mitochondrial fission. Acts as an adapter protein required to form mitochondrial fission complexes. Formation of these complexes is required to promote constriction and fission of the mitochondrial compartment at a late step in mitochondrial division.</text>
</comment>
<dbReference type="Proteomes" id="UP001521222">
    <property type="component" value="Unassembled WGS sequence"/>
</dbReference>
<dbReference type="InterPro" id="IPR001680">
    <property type="entry name" value="WD40_rpt"/>
</dbReference>
<organism evidence="8 9">
    <name type="scientific">Nothophoma quercina</name>
    <dbReference type="NCBI Taxonomy" id="749835"/>
    <lineage>
        <taxon>Eukaryota</taxon>
        <taxon>Fungi</taxon>
        <taxon>Dikarya</taxon>
        <taxon>Ascomycota</taxon>
        <taxon>Pezizomycotina</taxon>
        <taxon>Dothideomycetes</taxon>
        <taxon>Pleosporomycetidae</taxon>
        <taxon>Pleosporales</taxon>
        <taxon>Pleosporineae</taxon>
        <taxon>Didymellaceae</taxon>
        <taxon>Nothophoma</taxon>
    </lineage>
</organism>
<accession>A0ABR3R7F3</accession>
<sequence length="574" mass="64360">MATKEDVPANTVQAGMPCYTHKGLVEEWNFTLEPLHDFELDGEKAQYAPGHPRKWGDETHWLNFRKELTGGKPEMQWNSYYAAVSSDHKLLAITSRHERILVYEIESQELRQVLDGAGDLKFAILPQWSEKSSTDGGPTPAYSLGCSASDEGNRTGIDNQLIFWELDEQGRLLDQEEPIDASAFATQAIDAILPDLAKKHEWSNDFIEASSLHADLTKVLRGVATTHRRRHNTVFVDADFGKFGSTAFSNNGRRFLYHTQNNSTQSSMRDPDDLPRVVVMDIQGGKELFRLAGHTDAIMWSAISPNNEHIASVAWDGSLRMYSAITGELEWAIAAGGQAWTGAFSADSNYVVWSTGNGRILFVHEVEGGRGVASFPEKYQFQDWCRSLAWHPDGQQIALCAGKHAYVWRPFDGHQGEITQHYQIEDDKKWQSMTSIENVGWLDHGRLLHLYFSEGTNLVYNTDCNTKELFAHPKGVETVWVSDGFHAEIKVTGIQDGYISVDGDCKVRYWSSGVVDLNSWWDNAPEKKVKLGASSSKQFPETGKYVMVTKREKGKDENQEKTANEISANKEGSG</sequence>
<evidence type="ECO:0000256" key="3">
    <source>
        <dbReference type="ARBA" id="ARBA00038415"/>
    </source>
</evidence>
<evidence type="ECO:0000313" key="8">
    <source>
        <dbReference type="EMBL" id="KAL1600365.1"/>
    </source>
</evidence>
<dbReference type="PANTHER" id="PTHR22847">
    <property type="entry name" value="WD40 REPEAT PROTEIN"/>
    <property type="match status" value="1"/>
</dbReference>
<evidence type="ECO:0000313" key="9">
    <source>
        <dbReference type="Proteomes" id="UP001521222"/>
    </source>
</evidence>
<reference evidence="8 9" key="1">
    <citation type="submission" date="2024-02" db="EMBL/GenBank/DDBJ databases">
        <title>De novo assembly and annotation of 12 fungi associated with fruit tree decline syndrome in Ontario, Canada.</title>
        <authorList>
            <person name="Sulman M."/>
            <person name="Ellouze W."/>
            <person name="Ilyukhin E."/>
        </authorList>
    </citation>
    <scope>NUCLEOTIDE SEQUENCE [LARGE SCALE GENOMIC DNA]</scope>
    <source>
        <strain evidence="8 9">M97-236</strain>
    </source>
</reference>
<dbReference type="PROSITE" id="PS50082">
    <property type="entry name" value="WD_REPEATS_2"/>
    <property type="match status" value="1"/>
</dbReference>
<evidence type="ECO:0000256" key="6">
    <source>
        <dbReference type="PROSITE-ProRule" id="PRU00221"/>
    </source>
</evidence>
<evidence type="ECO:0000256" key="5">
    <source>
        <dbReference type="ARBA" id="ARBA00043913"/>
    </source>
</evidence>
<name>A0ABR3R7F3_9PLEO</name>
<dbReference type="PANTHER" id="PTHR22847:SF637">
    <property type="entry name" value="WD REPEAT DOMAIN 5B"/>
    <property type="match status" value="1"/>
</dbReference>
<feature type="region of interest" description="Disordered" evidence="7">
    <location>
        <begin position="130"/>
        <end position="149"/>
    </location>
</feature>
<comment type="similarity">
    <text evidence="3">Belongs to the WD repeat MDV1/CAF4 family.</text>
</comment>
<evidence type="ECO:0000256" key="1">
    <source>
        <dbReference type="ARBA" id="ARBA00022574"/>
    </source>
</evidence>
<keyword evidence="9" id="KW-1185">Reference proteome</keyword>
<evidence type="ECO:0000256" key="7">
    <source>
        <dbReference type="SAM" id="MobiDB-lite"/>
    </source>
</evidence>
<dbReference type="InterPro" id="IPR015943">
    <property type="entry name" value="WD40/YVTN_repeat-like_dom_sf"/>
</dbReference>
<proteinExistence type="inferred from homology"/>
<feature type="region of interest" description="Disordered" evidence="7">
    <location>
        <begin position="550"/>
        <end position="574"/>
    </location>
</feature>
<feature type="repeat" description="WD" evidence="6">
    <location>
        <begin position="291"/>
        <end position="332"/>
    </location>
</feature>
<dbReference type="Pfam" id="PF00400">
    <property type="entry name" value="WD40"/>
    <property type="match status" value="1"/>
</dbReference>
<dbReference type="SMART" id="SM00320">
    <property type="entry name" value="WD40"/>
    <property type="match status" value="3"/>
</dbReference>
<keyword evidence="2" id="KW-0677">Repeat</keyword>
<dbReference type="SUPFAM" id="SSF69322">
    <property type="entry name" value="Tricorn protease domain 2"/>
    <property type="match status" value="1"/>
</dbReference>